<name>A0A3P8WPN3_CYNSE</name>
<reference evidence="2" key="2">
    <citation type="submission" date="2025-09" db="UniProtKB">
        <authorList>
            <consortium name="Ensembl"/>
        </authorList>
    </citation>
    <scope>IDENTIFICATION</scope>
</reference>
<organism evidence="2 3">
    <name type="scientific">Cynoglossus semilaevis</name>
    <name type="common">Tongue sole</name>
    <dbReference type="NCBI Taxonomy" id="244447"/>
    <lineage>
        <taxon>Eukaryota</taxon>
        <taxon>Metazoa</taxon>
        <taxon>Chordata</taxon>
        <taxon>Craniata</taxon>
        <taxon>Vertebrata</taxon>
        <taxon>Euteleostomi</taxon>
        <taxon>Actinopterygii</taxon>
        <taxon>Neopterygii</taxon>
        <taxon>Teleostei</taxon>
        <taxon>Neoteleostei</taxon>
        <taxon>Acanthomorphata</taxon>
        <taxon>Carangaria</taxon>
        <taxon>Pleuronectiformes</taxon>
        <taxon>Pleuronectoidei</taxon>
        <taxon>Cynoglossidae</taxon>
        <taxon>Cynoglossinae</taxon>
        <taxon>Cynoglossus</taxon>
    </lineage>
</organism>
<dbReference type="Gene3D" id="3.40.50.300">
    <property type="entry name" value="P-loop containing nucleotide triphosphate hydrolases"/>
    <property type="match status" value="1"/>
</dbReference>
<keyword evidence="1" id="KW-1133">Transmembrane helix</keyword>
<dbReference type="AlphaFoldDB" id="A0A3P8WPN3"/>
<dbReference type="InParanoid" id="A0A3P8WPN3"/>
<dbReference type="STRING" id="244447.ENSCSEP00000029413"/>
<keyword evidence="3" id="KW-1185">Reference proteome</keyword>
<evidence type="ECO:0000256" key="1">
    <source>
        <dbReference type="SAM" id="Phobius"/>
    </source>
</evidence>
<dbReference type="InterPro" id="IPR027417">
    <property type="entry name" value="P-loop_NTPase"/>
</dbReference>
<proteinExistence type="predicted"/>
<protein>
    <recommendedName>
        <fullName evidence="4">G domain-containing protein</fullName>
    </recommendedName>
</protein>
<reference evidence="2" key="1">
    <citation type="submission" date="2025-08" db="UniProtKB">
        <authorList>
            <consortium name="Ensembl"/>
        </authorList>
    </citation>
    <scope>IDENTIFICATION</scope>
</reference>
<dbReference type="PANTHER" id="PTHR14241">
    <property type="entry name" value="INTERFERON-INDUCED PROTEIN 44"/>
    <property type="match status" value="1"/>
</dbReference>
<dbReference type="PANTHER" id="PTHR14241:SF1">
    <property type="entry name" value="INTERFERON-INDUCED PROTEIN 44-RELATED"/>
    <property type="match status" value="1"/>
</dbReference>
<dbReference type="GeneTree" id="ENSGT00940000160560"/>
<dbReference type="CDD" id="cd00882">
    <property type="entry name" value="Ras_like_GTPase"/>
    <property type="match status" value="1"/>
</dbReference>
<dbReference type="Proteomes" id="UP000265120">
    <property type="component" value="Unassembled WGS sequence"/>
</dbReference>
<evidence type="ECO:0008006" key="4">
    <source>
        <dbReference type="Google" id="ProtNLM"/>
    </source>
</evidence>
<evidence type="ECO:0000313" key="3">
    <source>
        <dbReference type="Proteomes" id="UP000265120"/>
    </source>
</evidence>
<dbReference type="Ensembl" id="ENSCSET00000029815.1">
    <property type="protein sequence ID" value="ENSCSEP00000029413.1"/>
    <property type="gene ID" value="ENSCSEG00000018832.1"/>
</dbReference>
<accession>A0A3P8WPN3</accession>
<keyword evidence="1" id="KW-0472">Membrane</keyword>
<dbReference type="SUPFAM" id="SSF52540">
    <property type="entry name" value="P-loop containing nucleoside triphosphate hydrolases"/>
    <property type="match status" value="1"/>
</dbReference>
<evidence type="ECO:0000313" key="2">
    <source>
        <dbReference type="Ensembl" id="ENSCSEP00000029413.1"/>
    </source>
</evidence>
<feature type="transmembrane region" description="Helical" evidence="1">
    <location>
        <begin position="41"/>
        <end position="63"/>
    </location>
</feature>
<dbReference type="GO" id="GO:0006955">
    <property type="term" value="P:immune response"/>
    <property type="evidence" value="ECO:0007669"/>
    <property type="project" value="TreeGrafter"/>
</dbReference>
<keyword evidence="1" id="KW-0812">Transmembrane</keyword>
<feature type="transmembrane region" description="Helical" evidence="1">
    <location>
        <begin position="16"/>
        <end position="35"/>
    </location>
</feature>
<sequence>MEDAEVSLSTHENNHGYIYIYICIYIYIYIHIYIYSISIHIYIHIHVLYTVYYFFFFSGETILDFVKGYRPKNSDVEHIRILLHGPVGAGKSSFINSVDSILQGHICVRAPYKTYKISNGDGGFYSFVFNDTMGLEKDFDAGVMVEDMKLLLGGHVEENYKFQSNRSVREAGYRHNPTLQDRVHVLVFVVPAEKVKLLSDEVWKKLREVRLEARQTGIPQIALITKVDECPEVGDKIENVHKSKNLKEQLVHKSLGISPNCIFLVKNYHQELQLNNDTNHLILTALKQMLHFGEDFLNNLQTN</sequence>